<name>A0A7G6RHT4_RHILV</name>
<protein>
    <submittedName>
        <fullName evidence="1">Uncharacterized protein</fullName>
    </submittedName>
</protein>
<evidence type="ECO:0000313" key="1">
    <source>
        <dbReference type="EMBL" id="QND41816.1"/>
    </source>
</evidence>
<dbReference type="EMBL" id="CP050549">
    <property type="protein sequence ID" value="QND41816.1"/>
    <property type="molecule type" value="Genomic_DNA"/>
</dbReference>
<dbReference type="Proteomes" id="UP000515518">
    <property type="component" value="Chromosome"/>
</dbReference>
<sequence length="257" mass="28820">MVYDRVRLGELLFVADANVLPTAANPLNGWQTTNGGRNVIVPHARIALESIPRMLGQKAQFAISTGCCTIPSYAPRAAGRKAIQHHTYGALLVEIDTDGEIFFGQLVANAAGNFQDLDIHVADGVVRTGYRVSTIAWGDIHHDQLDQAIAMASWGYDRERRQFLDVPNLLDRLQPFGSFLHDTLDFRWRNHHNIHDPIAMSKMAARGTVSVKQEIAEAVAFANGVRLTVVQHHRRGIESRQRYREVAKGRRRSVRRL</sequence>
<dbReference type="PROSITE" id="PS50096">
    <property type="entry name" value="IQ"/>
    <property type="match status" value="1"/>
</dbReference>
<reference evidence="2" key="1">
    <citation type="journal article" date="2020" name="Mol. Plant Microbe">
        <title>Rhizobial microsymbionts of the narrowly endemic Oxytropis species growing in Kamchatka are characterized by significant genetic diversity and possess a set of genes that are associated with T3SS and T6SS secretion systems and can affect the development of symbiosis.</title>
        <authorList>
            <person name="Safronova V."/>
            <person name="Guro P."/>
            <person name="Sazanova A."/>
            <person name="Kuznetsova I."/>
            <person name="Belimov A."/>
            <person name="Yakubov V."/>
            <person name="Chirak E."/>
            <person name="Afonin A."/>
            <person name="Gogolev Y."/>
            <person name="Andronov E."/>
            <person name="Tikhonovich I."/>
        </authorList>
    </citation>
    <scope>NUCLEOTIDE SEQUENCE [LARGE SCALE GENOMIC DNA]</scope>
    <source>
        <strain evidence="2">RCAM0610</strain>
    </source>
</reference>
<evidence type="ECO:0000313" key="2">
    <source>
        <dbReference type="Proteomes" id="UP000515518"/>
    </source>
</evidence>
<dbReference type="AlphaFoldDB" id="A0A7G6RHT4"/>
<gene>
    <name evidence="1" type="ORF">HB770_04040</name>
</gene>
<organism evidence="1 2">
    <name type="scientific">Rhizobium leguminosarum bv. viciae</name>
    <dbReference type="NCBI Taxonomy" id="387"/>
    <lineage>
        <taxon>Bacteria</taxon>
        <taxon>Pseudomonadati</taxon>
        <taxon>Pseudomonadota</taxon>
        <taxon>Alphaproteobacteria</taxon>
        <taxon>Hyphomicrobiales</taxon>
        <taxon>Rhizobiaceae</taxon>
        <taxon>Rhizobium/Agrobacterium group</taxon>
        <taxon>Rhizobium</taxon>
    </lineage>
</organism>
<accession>A0A7G6RHT4</accession>
<proteinExistence type="predicted"/>